<gene>
    <name evidence="1" type="ORF">RPERSI_LOCUS1966</name>
</gene>
<protein>
    <submittedName>
        <fullName evidence="1">20443_t:CDS:1</fullName>
    </submittedName>
</protein>
<name>A0ACA9L0T2_9GLOM</name>
<reference evidence="1" key="1">
    <citation type="submission" date="2021-06" db="EMBL/GenBank/DDBJ databases">
        <authorList>
            <person name="Kallberg Y."/>
            <person name="Tangrot J."/>
            <person name="Rosling A."/>
        </authorList>
    </citation>
    <scope>NUCLEOTIDE SEQUENCE</scope>
    <source>
        <strain evidence="1">MA461A</strain>
    </source>
</reference>
<evidence type="ECO:0000313" key="1">
    <source>
        <dbReference type="EMBL" id="CAG8504341.1"/>
    </source>
</evidence>
<organism evidence="1 2">
    <name type="scientific">Racocetra persica</name>
    <dbReference type="NCBI Taxonomy" id="160502"/>
    <lineage>
        <taxon>Eukaryota</taxon>
        <taxon>Fungi</taxon>
        <taxon>Fungi incertae sedis</taxon>
        <taxon>Mucoromycota</taxon>
        <taxon>Glomeromycotina</taxon>
        <taxon>Glomeromycetes</taxon>
        <taxon>Diversisporales</taxon>
        <taxon>Gigasporaceae</taxon>
        <taxon>Racocetra</taxon>
    </lineage>
</organism>
<evidence type="ECO:0000313" key="2">
    <source>
        <dbReference type="Proteomes" id="UP000789920"/>
    </source>
</evidence>
<proteinExistence type="predicted"/>
<comment type="caution">
    <text evidence="1">The sequence shown here is derived from an EMBL/GenBank/DDBJ whole genome shotgun (WGS) entry which is preliminary data.</text>
</comment>
<dbReference type="Proteomes" id="UP000789920">
    <property type="component" value="Unassembled WGS sequence"/>
</dbReference>
<accession>A0ACA9L0T2</accession>
<sequence>MVIGIHGEDIDAADKTYNLNALPTIINTGTPQSQLSSCFLLTVKGNSIEGIYETLKTSAMIQKWLVESDSIRSLFDLAEGPGLMNMWEDEFEIRS</sequence>
<dbReference type="EMBL" id="CAJVQC010002025">
    <property type="protein sequence ID" value="CAG8504341.1"/>
    <property type="molecule type" value="Genomic_DNA"/>
</dbReference>
<keyword evidence="2" id="KW-1185">Reference proteome</keyword>